<evidence type="ECO:0000313" key="4">
    <source>
        <dbReference type="EMBL" id="CDG39558.1"/>
    </source>
</evidence>
<dbReference type="PRINTS" id="PR00037">
    <property type="entry name" value="HTHLACR"/>
</dbReference>
<dbReference type="SUPFAM" id="SSF100950">
    <property type="entry name" value="NagB/RpiA/CoA transferase-like"/>
    <property type="match status" value="1"/>
</dbReference>
<name>A0A060QFU3_9PROT</name>
<gene>
    <name evidence="4" type="ORF">ASAP_1513</name>
</gene>
<feature type="domain" description="HTH deoR-type" evidence="3">
    <location>
        <begin position="22"/>
        <end position="77"/>
    </location>
</feature>
<dbReference type="SUPFAM" id="SSF46785">
    <property type="entry name" value="Winged helix' DNA-binding domain"/>
    <property type="match status" value="1"/>
</dbReference>
<sequence length="271" mass="29638">MSDDPKPAAALDGFSGIKRQNLKSRQQQILDLLFEQGNASIEFLAEHFDVSRMTIHRDAHALASQGLIDKIHGGITLKNRARTEKNVAYRQHRAANLKKAIIQRAVSMIEPGQVIILDDSTTVAEMLPLLPARAPLTVITNAVGVVQALAPFPGIKIICLGGDYSNSRNAFFGLVCEQAARSLRGNIMFMSTSVISGDTAFQNDQDVVKVKRALMDIADQCVLLVDSTKFRQGGLHRLTSLQEFDRILTDSQIRSDTLSDLEAAGIPVEIC</sequence>
<evidence type="ECO:0000313" key="5">
    <source>
        <dbReference type="Proteomes" id="UP000027583"/>
    </source>
</evidence>
<dbReference type="SMART" id="SM01134">
    <property type="entry name" value="DeoRC"/>
    <property type="match status" value="1"/>
</dbReference>
<dbReference type="RefSeq" id="WP_051395762.1">
    <property type="nucleotide sequence ID" value="NZ_CBLX010000009.1"/>
</dbReference>
<dbReference type="InterPro" id="IPR001034">
    <property type="entry name" value="DeoR_HTH"/>
</dbReference>
<proteinExistence type="predicted"/>
<protein>
    <submittedName>
        <fullName evidence="4">Transcriptional regulator</fullName>
    </submittedName>
</protein>
<dbReference type="AlphaFoldDB" id="A0A060QFU3"/>
<dbReference type="PANTHER" id="PTHR30363">
    <property type="entry name" value="HTH-TYPE TRANSCRIPTIONAL REGULATOR SRLR-RELATED"/>
    <property type="match status" value="1"/>
</dbReference>
<dbReference type="GO" id="GO:0003700">
    <property type="term" value="F:DNA-binding transcription factor activity"/>
    <property type="evidence" value="ECO:0007669"/>
    <property type="project" value="InterPro"/>
</dbReference>
<dbReference type="Gene3D" id="1.10.10.10">
    <property type="entry name" value="Winged helix-like DNA-binding domain superfamily/Winged helix DNA-binding domain"/>
    <property type="match status" value="1"/>
</dbReference>
<reference evidence="4 5" key="1">
    <citation type="journal article" date="2014" name="Genome Biol. Evol.">
        <title>Acetic acid bacteria genomes reveal functional traits for adaptation to life in insect guts.</title>
        <authorList>
            <person name="Chouaia B."/>
            <person name="Gaiarsa S."/>
            <person name="Crotti E."/>
            <person name="Comandatore F."/>
            <person name="Degli Esposti M."/>
            <person name="Ricci I."/>
            <person name="Alma A."/>
            <person name="Favia G."/>
            <person name="Bandi C."/>
            <person name="Daffonchio D."/>
        </authorList>
    </citation>
    <scope>NUCLEOTIDE SEQUENCE [LARGE SCALE GENOMIC DNA]</scope>
    <source>
        <strain evidence="4 5">SF2.1</strain>
    </source>
</reference>
<evidence type="ECO:0000259" key="3">
    <source>
        <dbReference type="PROSITE" id="PS51000"/>
    </source>
</evidence>
<dbReference type="InterPro" id="IPR037171">
    <property type="entry name" value="NagB/RpiA_transferase-like"/>
</dbReference>
<dbReference type="InterPro" id="IPR036390">
    <property type="entry name" value="WH_DNA-bd_sf"/>
</dbReference>
<comment type="caution">
    <text evidence="4">The sequence shown here is derived from an EMBL/GenBank/DDBJ whole genome shotgun (WGS) entry which is preliminary data.</text>
</comment>
<dbReference type="eggNOG" id="COG1349">
    <property type="taxonomic scope" value="Bacteria"/>
</dbReference>
<organism evidence="4 5">
    <name type="scientific">Asaia bogorensis</name>
    <dbReference type="NCBI Taxonomy" id="91915"/>
    <lineage>
        <taxon>Bacteria</taxon>
        <taxon>Pseudomonadati</taxon>
        <taxon>Pseudomonadota</taxon>
        <taxon>Alphaproteobacteria</taxon>
        <taxon>Acetobacterales</taxon>
        <taxon>Acetobacteraceae</taxon>
        <taxon>Asaia</taxon>
    </lineage>
</organism>
<dbReference type="InterPro" id="IPR050313">
    <property type="entry name" value="Carb_Metab_HTH_regulators"/>
</dbReference>
<dbReference type="Pfam" id="PF00455">
    <property type="entry name" value="DeoRC"/>
    <property type="match status" value="1"/>
</dbReference>
<dbReference type="InterPro" id="IPR036388">
    <property type="entry name" value="WH-like_DNA-bd_sf"/>
</dbReference>
<dbReference type="SMART" id="SM00420">
    <property type="entry name" value="HTH_DEOR"/>
    <property type="match status" value="1"/>
</dbReference>
<evidence type="ECO:0000256" key="2">
    <source>
        <dbReference type="ARBA" id="ARBA00023163"/>
    </source>
</evidence>
<dbReference type="PANTHER" id="PTHR30363:SF44">
    <property type="entry name" value="AGA OPERON TRANSCRIPTIONAL REPRESSOR-RELATED"/>
    <property type="match status" value="1"/>
</dbReference>
<evidence type="ECO:0000256" key="1">
    <source>
        <dbReference type="ARBA" id="ARBA00023015"/>
    </source>
</evidence>
<reference evidence="4 5" key="2">
    <citation type="journal article" date="2014" name="PLoS ONE">
        <title>Evolution of mitochondria reconstructed from the energy metabolism of living bacteria.</title>
        <authorList>
            <person name="Degli Esposti M."/>
            <person name="Chouaia B."/>
            <person name="Comandatore F."/>
            <person name="Crotti E."/>
            <person name="Sassera D."/>
            <person name="Lievens P.M."/>
            <person name="Daffonchio D."/>
            <person name="Bandi C."/>
        </authorList>
    </citation>
    <scope>NUCLEOTIDE SEQUENCE [LARGE SCALE GENOMIC DNA]</scope>
    <source>
        <strain evidence="4 5">SF2.1</strain>
    </source>
</reference>
<keyword evidence="1" id="KW-0805">Transcription regulation</keyword>
<keyword evidence="2" id="KW-0804">Transcription</keyword>
<dbReference type="Proteomes" id="UP000027583">
    <property type="component" value="Unassembled WGS sequence"/>
</dbReference>
<dbReference type="InterPro" id="IPR014036">
    <property type="entry name" value="DeoR-like_C"/>
</dbReference>
<dbReference type="Pfam" id="PF08220">
    <property type="entry name" value="HTH_DeoR"/>
    <property type="match status" value="1"/>
</dbReference>
<dbReference type="EMBL" id="CBLX010000009">
    <property type="protein sequence ID" value="CDG39558.1"/>
    <property type="molecule type" value="Genomic_DNA"/>
</dbReference>
<accession>A0A060QFU3</accession>
<dbReference type="PROSITE" id="PS51000">
    <property type="entry name" value="HTH_DEOR_2"/>
    <property type="match status" value="1"/>
</dbReference>